<dbReference type="Pfam" id="PF13692">
    <property type="entry name" value="Glyco_trans_1_4"/>
    <property type="match status" value="1"/>
</dbReference>
<name>A0ABX7CEM6_9HYPH</name>
<evidence type="ECO:0000259" key="1">
    <source>
        <dbReference type="Pfam" id="PF13579"/>
    </source>
</evidence>
<dbReference type="RefSeq" id="WP_201635663.1">
    <property type="nucleotide sequence ID" value="NZ_CP068046.1"/>
</dbReference>
<proteinExistence type="predicted"/>
<dbReference type="PANTHER" id="PTHR45947">
    <property type="entry name" value="SULFOQUINOVOSYL TRANSFERASE SQD2"/>
    <property type="match status" value="1"/>
</dbReference>
<protein>
    <submittedName>
        <fullName evidence="2">WcaI family glycosyltransferase</fullName>
    </submittedName>
</protein>
<dbReference type="InterPro" id="IPR050194">
    <property type="entry name" value="Glycosyltransferase_grp1"/>
</dbReference>
<dbReference type="Proteomes" id="UP000595857">
    <property type="component" value="Chromosome"/>
</dbReference>
<reference evidence="2 3" key="1">
    <citation type="submission" date="2021-01" db="EMBL/GenBank/DDBJ databases">
        <title>Genome seq and assembly of Devosia sp. LEGU1.</title>
        <authorList>
            <person name="Chhetri G."/>
        </authorList>
    </citation>
    <scope>NUCLEOTIDE SEQUENCE [LARGE SCALE GENOMIC DNA]</scope>
    <source>
        <strain evidence="2 3">LEGU1</strain>
    </source>
</reference>
<evidence type="ECO:0000313" key="3">
    <source>
        <dbReference type="Proteomes" id="UP000595857"/>
    </source>
</evidence>
<dbReference type="PANTHER" id="PTHR45947:SF3">
    <property type="entry name" value="SULFOQUINOVOSYL TRANSFERASE SQD2"/>
    <property type="match status" value="1"/>
</dbReference>
<feature type="domain" description="Glycosyltransferase subfamily 4-like N-terminal" evidence="1">
    <location>
        <begin position="16"/>
        <end position="204"/>
    </location>
</feature>
<accession>A0ABX7CEM6</accession>
<dbReference type="InterPro" id="IPR028098">
    <property type="entry name" value="Glyco_trans_4-like_N"/>
</dbReference>
<dbReference type="CDD" id="cd03794">
    <property type="entry name" value="GT4_WbuB-like"/>
    <property type="match status" value="1"/>
</dbReference>
<dbReference type="Gene3D" id="3.40.50.2000">
    <property type="entry name" value="Glycogen Phosphorylase B"/>
    <property type="match status" value="2"/>
</dbReference>
<dbReference type="EMBL" id="CP068046">
    <property type="protein sequence ID" value="QQR40376.1"/>
    <property type="molecule type" value="Genomic_DNA"/>
</dbReference>
<organism evidence="2 3">
    <name type="scientific">Devosia rhizoryzae</name>
    <dbReference type="NCBI Taxonomy" id="2774137"/>
    <lineage>
        <taxon>Bacteria</taxon>
        <taxon>Pseudomonadati</taxon>
        <taxon>Pseudomonadota</taxon>
        <taxon>Alphaproteobacteria</taxon>
        <taxon>Hyphomicrobiales</taxon>
        <taxon>Devosiaceae</taxon>
        <taxon>Devosia</taxon>
    </lineage>
</organism>
<dbReference type="SUPFAM" id="SSF53756">
    <property type="entry name" value="UDP-Glycosyltransferase/glycogen phosphorylase"/>
    <property type="match status" value="1"/>
</dbReference>
<evidence type="ECO:0000313" key="2">
    <source>
        <dbReference type="EMBL" id="QQR40376.1"/>
    </source>
</evidence>
<keyword evidence="3" id="KW-1185">Reference proteome</keyword>
<sequence length="413" mass="45360">MRILVHGLNYAPEQVGIAVYTTGMAEALARMGHEVRVVSGQPYYPQWRVMAGHKPWAFSRCTSAGVEVVRVPHYIPRRPTGARRVLHHLSFAVSSFWPLAWHGLVWRPDVVIAIAPSLIGAPVARLTAALAGARSWLHLQDFELEAAVATGVLRTRRWISHLASRFEQGVLRSFDTVSTISPQMCKRLIAKGVAAERVTEFRNWADADVRPLSYLPKVRAEWEISTPHVALYSGNIANKQGIEIVVEAARLLRHRRDLTFVVCGEGPKRVEIEALAGGLENLRFHDLVRKERLNELLALASVHLLPQRAEAADLVLPSKLTNMLASGRPVVATAAAGTGLAHEVEGCGLVTSPGDAAAFAAAIERLVDDRALHSEMSAAARTRAITRWSEQAILAEFETRLTEGRLDAAELVR</sequence>
<dbReference type="Pfam" id="PF13579">
    <property type="entry name" value="Glyco_trans_4_4"/>
    <property type="match status" value="1"/>
</dbReference>
<gene>
    <name evidence="2" type="ORF">JI748_05060</name>
</gene>
<dbReference type="NCBIfam" id="NF007640">
    <property type="entry name" value="PRK10307.1"/>
    <property type="match status" value="1"/>
</dbReference>